<dbReference type="Gene3D" id="2.30.30.100">
    <property type="match status" value="1"/>
</dbReference>
<evidence type="ECO:0000259" key="7">
    <source>
        <dbReference type="PROSITE" id="PS51733"/>
    </source>
</evidence>
<dbReference type="SUPFAM" id="SSF55681">
    <property type="entry name" value="Class II aaRS and biotin synthetases"/>
    <property type="match status" value="1"/>
</dbReference>
<gene>
    <name evidence="8" type="ORF">GCM10023200_33660</name>
</gene>
<keyword evidence="4" id="KW-0092">Biotin</keyword>
<evidence type="ECO:0000256" key="3">
    <source>
        <dbReference type="ARBA" id="ARBA00022840"/>
    </source>
</evidence>
<organism evidence="8 9">
    <name type="scientific">Actinomycetospora chlora</name>
    <dbReference type="NCBI Taxonomy" id="663608"/>
    <lineage>
        <taxon>Bacteria</taxon>
        <taxon>Bacillati</taxon>
        <taxon>Actinomycetota</taxon>
        <taxon>Actinomycetes</taxon>
        <taxon>Pseudonocardiales</taxon>
        <taxon>Pseudonocardiaceae</taxon>
        <taxon>Actinomycetospora</taxon>
    </lineage>
</organism>
<feature type="domain" description="BPL/LPL catalytic" evidence="7">
    <location>
        <begin position="14"/>
        <end position="209"/>
    </location>
</feature>
<evidence type="ECO:0000256" key="2">
    <source>
        <dbReference type="ARBA" id="ARBA00022741"/>
    </source>
</evidence>
<dbReference type="EMBL" id="BAABHO010000026">
    <property type="protein sequence ID" value="GAA4794886.1"/>
    <property type="molecule type" value="Genomic_DNA"/>
</dbReference>
<dbReference type="Proteomes" id="UP001500928">
    <property type="component" value="Unassembled WGS sequence"/>
</dbReference>
<dbReference type="InterPro" id="IPR004408">
    <property type="entry name" value="Biotin_CoA_COase_ligase"/>
</dbReference>
<dbReference type="PROSITE" id="PS51733">
    <property type="entry name" value="BPL_LPL_CATALYTIC"/>
    <property type="match status" value="1"/>
</dbReference>
<dbReference type="EC" id="6.3.4.15" evidence="5"/>
<dbReference type="Pfam" id="PF02237">
    <property type="entry name" value="BPL_C"/>
    <property type="match status" value="1"/>
</dbReference>
<feature type="region of interest" description="Disordered" evidence="6">
    <location>
        <begin position="1"/>
        <end position="27"/>
    </location>
</feature>
<dbReference type="PANTHER" id="PTHR12835:SF5">
    <property type="entry name" value="BIOTIN--PROTEIN LIGASE"/>
    <property type="match status" value="1"/>
</dbReference>
<dbReference type="InterPro" id="IPR003142">
    <property type="entry name" value="BPL_C"/>
</dbReference>
<comment type="caution">
    <text evidence="8">The sequence shown here is derived from an EMBL/GenBank/DDBJ whole genome shotgun (WGS) entry which is preliminary data.</text>
</comment>
<evidence type="ECO:0000256" key="4">
    <source>
        <dbReference type="ARBA" id="ARBA00023267"/>
    </source>
</evidence>
<protein>
    <recommendedName>
        <fullName evidence="5">biotin--[biotin carboxyl-carrier protein] ligase</fullName>
        <ecNumber evidence="5">6.3.4.15</ecNumber>
    </recommendedName>
</protein>
<keyword evidence="9" id="KW-1185">Reference proteome</keyword>
<keyword evidence="3" id="KW-0067">ATP-binding</keyword>
<reference evidence="9" key="1">
    <citation type="journal article" date="2019" name="Int. J. Syst. Evol. Microbiol.">
        <title>The Global Catalogue of Microorganisms (GCM) 10K type strain sequencing project: providing services to taxonomists for standard genome sequencing and annotation.</title>
        <authorList>
            <consortium name="The Broad Institute Genomics Platform"/>
            <consortium name="The Broad Institute Genome Sequencing Center for Infectious Disease"/>
            <person name="Wu L."/>
            <person name="Ma J."/>
        </authorList>
    </citation>
    <scope>NUCLEOTIDE SEQUENCE [LARGE SCALE GENOMIC DNA]</scope>
    <source>
        <strain evidence="9">JCM 17979</strain>
    </source>
</reference>
<accession>A0ABP9BGA4</accession>
<sequence length="283" mass="29156">MRGVPPPDAPLDAGALRRTLGPPAGPWASVTVVERTGSTNADLLARTGGADPAPDRSVLVAEHQDAGRGRRDRTWDDRAGEGLTFSVLLRPREVAVERWGWAPLLAGLALVEAVGEVTGRSVPAALKWPNDLLLGADPAAKGAGVLAEVGAGQGPERALVVGIGLNVATPAADLPTGGTSLAEQGADVGREAVLVAVLRALADLDARWRAAFGDVVAAGLVDDYRAHCATLGREVRVLLPGDRLLEGRAVDVDRDGRLAVRAPDGDTTVVSAGDVVHVRPAAR</sequence>
<evidence type="ECO:0000256" key="1">
    <source>
        <dbReference type="ARBA" id="ARBA00022598"/>
    </source>
</evidence>
<dbReference type="InterPro" id="IPR008988">
    <property type="entry name" value="Transcriptional_repressor_C"/>
</dbReference>
<keyword evidence="2" id="KW-0547">Nucleotide-binding</keyword>
<name>A0ABP9BGA4_9PSEU</name>
<dbReference type="CDD" id="cd16442">
    <property type="entry name" value="BPL"/>
    <property type="match status" value="1"/>
</dbReference>
<proteinExistence type="predicted"/>
<keyword evidence="1 8" id="KW-0436">Ligase</keyword>
<dbReference type="NCBIfam" id="TIGR00121">
    <property type="entry name" value="birA_ligase"/>
    <property type="match status" value="1"/>
</dbReference>
<evidence type="ECO:0000313" key="9">
    <source>
        <dbReference type="Proteomes" id="UP001500928"/>
    </source>
</evidence>
<dbReference type="PANTHER" id="PTHR12835">
    <property type="entry name" value="BIOTIN PROTEIN LIGASE"/>
    <property type="match status" value="1"/>
</dbReference>
<dbReference type="GO" id="GO:0016874">
    <property type="term" value="F:ligase activity"/>
    <property type="evidence" value="ECO:0007669"/>
    <property type="project" value="UniProtKB-KW"/>
</dbReference>
<dbReference type="SUPFAM" id="SSF50037">
    <property type="entry name" value="C-terminal domain of transcriptional repressors"/>
    <property type="match status" value="1"/>
</dbReference>
<evidence type="ECO:0000256" key="6">
    <source>
        <dbReference type="SAM" id="MobiDB-lite"/>
    </source>
</evidence>
<dbReference type="Gene3D" id="3.30.930.10">
    <property type="entry name" value="Bira Bifunctional Protein, Domain 2"/>
    <property type="match status" value="1"/>
</dbReference>
<dbReference type="Pfam" id="PF03099">
    <property type="entry name" value="BPL_LplA_LipB"/>
    <property type="match status" value="1"/>
</dbReference>
<dbReference type="InterPro" id="IPR045864">
    <property type="entry name" value="aa-tRNA-synth_II/BPL/LPL"/>
</dbReference>
<dbReference type="InterPro" id="IPR004143">
    <property type="entry name" value="BPL_LPL_catalytic"/>
</dbReference>
<evidence type="ECO:0000313" key="8">
    <source>
        <dbReference type="EMBL" id="GAA4794886.1"/>
    </source>
</evidence>
<evidence type="ECO:0000256" key="5">
    <source>
        <dbReference type="ARBA" id="ARBA00024227"/>
    </source>
</evidence>